<organism evidence="1 2">
    <name type="scientific">Rhodanobacter terrae</name>
    <dbReference type="NCBI Taxonomy" id="418647"/>
    <lineage>
        <taxon>Bacteria</taxon>
        <taxon>Pseudomonadati</taxon>
        <taxon>Pseudomonadota</taxon>
        <taxon>Gammaproteobacteria</taxon>
        <taxon>Lysobacterales</taxon>
        <taxon>Rhodanobacteraceae</taxon>
        <taxon>Rhodanobacter</taxon>
    </lineage>
</organism>
<proteinExistence type="predicted"/>
<dbReference type="RefSeq" id="WP_377330019.1">
    <property type="nucleotide sequence ID" value="NZ_JBHSNG010000037.1"/>
</dbReference>
<sequence>MKNGVRFTLPRQKRCPVQFQSAIAAGLSALTTRRTITRMTGKSVRDWIDRDYALFKPAYLDPILRRIGRDGDAAIATGQPAGSSSIGYRERLCNRRRWGSGHDSDS</sequence>
<comment type="caution">
    <text evidence="1">The sequence shown here is derived from an EMBL/GenBank/DDBJ whole genome shotgun (WGS) entry which is preliminary data.</text>
</comment>
<protein>
    <submittedName>
        <fullName evidence="1">Uncharacterized protein</fullName>
    </submittedName>
</protein>
<gene>
    <name evidence="1" type="ORF">ACFPPB_19000</name>
</gene>
<accession>A0ABW0T269</accession>
<evidence type="ECO:0000313" key="2">
    <source>
        <dbReference type="Proteomes" id="UP001596111"/>
    </source>
</evidence>
<dbReference type="EMBL" id="JBHSNG010000037">
    <property type="protein sequence ID" value="MFC5583207.1"/>
    <property type="molecule type" value="Genomic_DNA"/>
</dbReference>
<keyword evidence="2" id="KW-1185">Reference proteome</keyword>
<reference evidence="2" key="1">
    <citation type="journal article" date="2019" name="Int. J. Syst. Evol. Microbiol.">
        <title>The Global Catalogue of Microorganisms (GCM) 10K type strain sequencing project: providing services to taxonomists for standard genome sequencing and annotation.</title>
        <authorList>
            <consortium name="The Broad Institute Genomics Platform"/>
            <consortium name="The Broad Institute Genome Sequencing Center for Infectious Disease"/>
            <person name="Wu L."/>
            <person name="Ma J."/>
        </authorList>
    </citation>
    <scope>NUCLEOTIDE SEQUENCE [LARGE SCALE GENOMIC DNA]</scope>
    <source>
        <strain evidence="2">CGMCC 1.13587</strain>
    </source>
</reference>
<name>A0ABW0T269_9GAMM</name>
<dbReference type="Proteomes" id="UP001596111">
    <property type="component" value="Unassembled WGS sequence"/>
</dbReference>
<evidence type="ECO:0000313" key="1">
    <source>
        <dbReference type="EMBL" id="MFC5583207.1"/>
    </source>
</evidence>